<accession>A0A975U1X8</accession>
<name>A0A975U1X8_9PROT</name>
<comment type="similarity">
    <text evidence="1">Belongs to the metallo-dependent hydrolases superfamily. ATZ/TRZ family.</text>
</comment>
<dbReference type="AlphaFoldDB" id="A0A975U1X8"/>
<evidence type="ECO:0000313" key="4">
    <source>
        <dbReference type="EMBL" id="QXM24827.1"/>
    </source>
</evidence>
<dbReference type="InterPro" id="IPR050287">
    <property type="entry name" value="MTA/SAH_deaminase"/>
</dbReference>
<dbReference type="EMBL" id="CP076448">
    <property type="protein sequence ID" value="QXM24827.1"/>
    <property type="molecule type" value="Genomic_DNA"/>
</dbReference>
<keyword evidence="2" id="KW-0378">Hydrolase</keyword>
<reference evidence="4" key="1">
    <citation type="submission" date="2021-06" db="EMBL/GenBank/DDBJ databases">
        <title>Elioraea tepida, sp. nov., a moderately thermophilic aerobic anoxygenic phototrophic bacterium isolated from an alkaline siliceous hot spring mat community in Yellowstone National Park, WY, USA.</title>
        <authorList>
            <person name="Saini M.K."/>
            <person name="Yoshida S."/>
            <person name="Sebastian A."/>
            <person name="Hirose S."/>
            <person name="Hara E."/>
            <person name="Tamaki H."/>
            <person name="Soulier N.T."/>
            <person name="Albert I."/>
            <person name="Hanada S."/>
            <person name="Bryant D.A."/>
            <person name="Tank M."/>
        </authorList>
    </citation>
    <scope>NUCLEOTIDE SEQUENCE</scope>
    <source>
        <strain evidence="4">MS-P2</strain>
    </source>
</reference>
<evidence type="ECO:0000256" key="1">
    <source>
        <dbReference type="ARBA" id="ARBA00006745"/>
    </source>
</evidence>
<dbReference type="KEGG" id="elio:KO353_00680"/>
<organism evidence="4 5">
    <name type="scientific">Elioraea tepida</name>
    <dbReference type="NCBI Taxonomy" id="2843330"/>
    <lineage>
        <taxon>Bacteria</taxon>
        <taxon>Pseudomonadati</taxon>
        <taxon>Pseudomonadota</taxon>
        <taxon>Alphaproteobacteria</taxon>
        <taxon>Acetobacterales</taxon>
        <taxon>Elioraeaceae</taxon>
        <taxon>Elioraea</taxon>
    </lineage>
</organism>
<dbReference type="PANTHER" id="PTHR43794">
    <property type="entry name" value="AMINOHYDROLASE SSNA-RELATED"/>
    <property type="match status" value="1"/>
</dbReference>
<dbReference type="PANTHER" id="PTHR43794:SF11">
    <property type="entry name" value="AMIDOHYDROLASE-RELATED DOMAIN-CONTAINING PROTEIN"/>
    <property type="match status" value="1"/>
</dbReference>
<gene>
    <name evidence="4" type="ORF">KO353_00680</name>
</gene>
<evidence type="ECO:0000259" key="3">
    <source>
        <dbReference type="Pfam" id="PF01979"/>
    </source>
</evidence>
<protein>
    <submittedName>
        <fullName evidence="4">Amidohydrolase family protein</fullName>
    </submittedName>
</protein>
<dbReference type="Proteomes" id="UP000694001">
    <property type="component" value="Chromosome"/>
</dbReference>
<dbReference type="RefSeq" id="WP_218285884.1">
    <property type="nucleotide sequence ID" value="NZ_CP076448.1"/>
</dbReference>
<dbReference type="InterPro" id="IPR006680">
    <property type="entry name" value="Amidohydro-rel"/>
</dbReference>
<sequence>MTEAPLAPEPTTLVRNAAFAVAWDASAERHAYMPGADVAWRGGAITFVGRGYDGPADRVIDGSGLMVMPGLVNIHCHPSSEPMNKGLTDEVGSPGLYNSSLYEYLPIFRGDPSGVKACVRVALAELLLSGVTTVADLSMAHPGWLDLLGESGLRVVIAPMFRSARWFTRNGHVVDYEWDEKAGVKAMEEAFALIERAEQHPSGRLSGMVVPAQIDTCTPELLKDSHAEAKRRGLSWQIHAAQSVVEFHEITRRHGLTPIQWLDKLGTLGPNTIIGHGIFLDDHPRTRWSTDIDLGLLADSGTTVAHCPTVFARRGIMLRDFGRYRRRGVNIGLGTDTFPHNMLDEMRLAAYAARMMAETPRALTSADLFEAATVNGAKALGRDDIGRLAPGCRADLVLVDITHPGMRPARDPVRSLIYAAADRAIRSVFVDGHEVVRDGKCLTIDYAAAAAELEEAQKQMIAGVPERDWAHRPLEAISPPTFLTI</sequence>
<feature type="domain" description="Amidohydrolase-related" evidence="3">
    <location>
        <begin position="66"/>
        <end position="435"/>
    </location>
</feature>
<proteinExistence type="inferred from homology"/>
<dbReference type="GO" id="GO:0016787">
    <property type="term" value="F:hydrolase activity"/>
    <property type="evidence" value="ECO:0007669"/>
    <property type="project" value="UniProtKB-KW"/>
</dbReference>
<evidence type="ECO:0000313" key="5">
    <source>
        <dbReference type="Proteomes" id="UP000694001"/>
    </source>
</evidence>
<dbReference type="Pfam" id="PF01979">
    <property type="entry name" value="Amidohydro_1"/>
    <property type="match status" value="1"/>
</dbReference>
<evidence type="ECO:0000256" key="2">
    <source>
        <dbReference type="ARBA" id="ARBA00022801"/>
    </source>
</evidence>
<keyword evidence="5" id="KW-1185">Reference proteome</keyword>